<evidence type="ECO:0000256" key="1">
    <source>
        <dbReference type="ARBA" id="ARBA00023015"/>
    </source>
</evidence>
<feature type="domain" description="SANT" evidence="8">
    <location>
        <begin position="403"/>
        <end position="449"/>
    </location>
</feature>
<evidence type="ECO:0000313" key="10">
    <source>
        <dbReference type="EMBL" id="KAH0615449.1"/>
    </source>
</evidence>
<dbReference type="InterPro" id="IPR051575">
    <property type="entry name" value="Myb-like_DNA-bd"/>
</dbReference>
<keyword evidence="5" id="KW-0175">Coiled coil</keyword>
<evidence type="ECO:0000313" key="11">
    <source>
        <dbReference type="Proteomes" id="UP000826234"/>
    </source>
</evidence>
<dbReference type="InterPro" id="IPR001005">
    <property type="entry name" value="SANT/Myb"/>
</dbReference>
<feature type="domain" description="Myb-like" evidence="7">
    <location>
        <begin position="395"/>
        <end position="446"/>
    </location>
</feature>
<accession>A0ABQ7SDQ7</accession>
<dbReference type="InterPro" id="IPR017930">
    <property type="entry name" value="Myb_dom"/>
</dbReference>
<name>A0ABQ7SDQ7_PHRPL</name>
<dbReference type="PANTHER" id="PTHR46621">
    <property type="entry name" value="SNRNA-ACTIVATING PROTEIN COMPLEX SUBUNIT 4"/>
    <property type="match status" value="1"/>
</dbReference>
<evidence type="ECO:0000259" key="9">
    <source>
        <dbReference type="PROSITE" id="PS51294"/>
    </source>
</evidence>
<keyword evidence="4" id="KW-0539">Nucleus</keyword>
<protein>
    <recommendedName>
        <fullName evidence="12">snRNA-activating protein complex subunit 4</fullName>
    </recommendedName>
</protein>
<gene>
    <name evidence="10" type="ORF">JD844_004696</name>
</gene>
<evidence type="ECO:0000256" key="4">
    <source>
        <dbReference type="ARBA" id="ARBA00023242"/>
    </source>
</evidence>
<evidence type="ECO:0000259" key="7">
    <source>
        <dbReference type="PROSITE" id="PS50090"/>
    </source>
</evidence>
<dbReference type="CDD" id="cd00167">
    <property type="entry name" value="SANT"/>
    <property type="match status" value="3"/>
</dbReference>
<dbReference type="PROSITE" id="PS51293">
    <property type="entry name" value="SANT"/>
    <property type="match status" value="2"/>
</dbReference>
<keyword evidence="3" id="KW-0804">Transcription</keyword>
<dbReference type="Pfam" id="PF13921">
    <property type="entry name" value="Myb_DNA-bind_6"/>
    <property type="match status" value="2"/>
</dbReference>
<feature type="region of interest" description="Disordered" evidence="6">
    <location>
        <begin position="610"/>
        <end position="635"/>
    </location>
</feature>
<feature type="domain" description="Myb-like" evidence="7">
    <location>
        <begin position="447"/>
        <end position="498"/>
    </location>
</feature>
<dbReference type="Proteomes" id="UP000826234">
    <property type="component" value="Unassembled WGS sequence"/>
</dbReference>
<keyword evidence="11" id="KW-1185">Reference proteome</keyword>
<reference evidence="10 11" key="1">
    <citation type="journal article" date="2022" name="Gigascience">
        <title>A chromosome-level genome assembly and annotation of the desert horned lizard, Phrynosoma platyrhinos, provides insight into chromosomal rearrangements among reptiles.</title>
        <authorList>
            <person name="Koochekian N."/>
            <person name="Ascanio A."/>
            <person name="Farleigh K."/>
            <person name="Card D.C."/>
            <person name="Schield D.R."/>
            <person name="Castoe T.A."/>
            <person name="Jezkova T."/>
        </authorList>
    </citation>
    <scope>NUCLEOTIDE SEQUENCE [LARGE SCALE GENOMIC DNA]</scope>
    <source>
        <strain evidence="10">NK-2021</strain>
    </source>
</reference>
<dbReference type="Gene3D" id="1.10.10.60">
    <property type="entry name" value="Homeodomain-like"/>
    <property type="match status" value="3"/>
</dbReference>
<dbReference type="PROSITE" id="PS51294">
    <property type="entry name" value="HTH_MYB"/>
    <property type="match status" value="2"/>
</dbReference>
<keyword evidence="1" id="KW-0805">Transcription regulation</keyword>
<evidence type="ECO:0000259" key="8">
    <source>
        <dbReference type="PROSITE" id="PS51293"/>
    </source>
</evidence>
<dbReference type="SMART" id="SM00717">
    <property type="entry name" value="SANT"/>
    <property type="match status" value="4"/>
</dbReference>
<dbReference type="SUPFAM" id="SSF46689">
    <property type="entry name" value="Homeodomain-like"/>
    <property type="match status" value="4"/>
</dbReference>
<feature type="compositionally biased region" description="Basic residues" evidence="6">
    <location>
        <begin position="502"/>
        <end position="514"/>
    </location>
</feature>
<organism evidence="10 11">
    <name type="scientific">Phrynosoma platyrhinos</name>
    <name type="common">Desert horned lizard</name>
    <dbReference type="NCBI Taxonomy" id="52577"/>
    <lineage>
        <taxon>Eukaryota</taxon>
        <taxon>Metazoa</taxon>
        <taxon>Chordata</taxon>
        <taxon>Craniata</taxon>
        <taxon>Vertebrata</taxon>
        <taxon>Euteleostomi</taxon>
        <taxon>Lepidosauria</taxon>
        <taxon>Squamata</taxon>
        <taxon>Bifurcata</taxon>
        <taxon>Unidentata</taxon>
        <taxon>Episquamata</taxon>
        <taxon>Toxicofera</taxon>
        <taxon>Iguania</taxon>
        <taxon>Phrynosomatidae</taxon>
        <taxon>Phrynosomatinae</taxon>
        <taxon>Phrynosoma</taxon>
    </lineage>
</organism>
<feature type="coiled-coil region" evidence="5">
    <location>
        <begin position="258"/>
        <end position="285"/>
    </location>
</feature>
<dbReference type="PROSITE" id="PS50090">
    <property type="entry name" value="MYB_LIKE"/>
    <property type="match status" value="3"/>
</dbReference>
<proteinExistence type="predicted"/>
<feature type="domain" description="HTH myb-type" evidence="9">
    <location>
        <begin position="395"/>
        <end position="441"/>
    </location>
</feature>
<feature type="domain" description="Myb-like" evidence="7">
    <location>
        <begin position="326"/>
        <end position="394"/>
    </location>
</feature>
<dbReference type="InterPro" id="IPR009057">
    <property type="entry name" value="Homeodomain-like_sf"/>
</dbReference>
<dbReference type="PANTHER" id="PTHR46621:SF1">
    <property type="entry name" value="SNRNA-ACTIVATING PROTEIN COMPLEX SUBUNIT 4"/>
    <property type="match status" value="1"/>
</dbReference>
<evidence type="ECO:0008006" key="12">
    <source>
        <dbReference type="Google" id="ProtNLM"/>
    </source>
</evidence>
<keyword evidence="2" id="KW-0238">DNA-binding</keyword>
<evidence type="ECO:0000256" key="5">
    <source>
        <dbReference type="SAM" id="Coils"/>
    </source>
</evidence>
<dbReference type="EMBL" id="JAIPUX010005291">
    <property type="protein sequence ID" value="KAH0615449.1"/>
    <property type="molecule type" value="Genomic_DNA"/>
</dbReference>
<feature type="region of interest" description="Disordered" evidence="6">
    <location>
        <begin position="502"/>
        <end position="543"/>
    </location>
</feature>
<feature type="domain" description="HTH myb-type" evidence="9">
    <location>
        <begin position="447"/>
        <end position="502"/>
    </location>
</feature>
<feature type="domain" description="SANT" evidence="8">
    <location>
        <begin position="450"/>
        <end position="508"/>
    </location>
</feature>
<evidence type="ECO:0000256" key="6">
    <source>
        <dbReference type="SAM" id="MobiDB-lite"/>
    </source>
</evidence>
<sequence length="661" mass="76254">MLNTFAWETGSGVVLTWSLRLVRRFSGLPDMSAMDIAAEREKICREIEELERSLDPTIPNTYIEVSSSSLESGSENEDDLEDDLDTQVDMASNQEVDLNGLIGTDTEDVNEVSINLPQTPETCLQMNLVYQEVIQEKIEEINLLLAQNKEQQEKLTWELAGTKATKSGDGKSLPVNVYLGHFIKPYFKDKTSGIGPPANNDTREKAKQGIKSFEELITIKWKSREKQLLHDSVVSDRLQRLLQPKLLSLSYLREKQAKSKDEMEKQILEKQIQEKECEINDINLLPEETLLVNRFEEHDWDKIANINFEGTRSATELRKYWQNSEHPNINKKEWSPEEIQKLKEIAARHNYLDWGAIAQELGKFQAYNKDFKKIAYYMEGRDSAQLIYRWTKRVDPNLKHGAWTAEEDALLLKAVAKYGERDWYKIRTEVPGRSDSQCRYRYLLSLHCNIKKGKWSEEEERKLVELTEKYGVGHWAKIASELPHRSGSQCLSKWKGLLGYRSKQKKKREKHIRRGNPSSSESSSGDSDLDLEEDSTEKNESKNCKENITWHWQVPSIDLWVPTRKNLSETTGKELASVTLLSKGFDVNRKRRPIPGALLVQEEHQAADGLINEDSRNLQSSQNKEKEDSAEKGNQMWIEGQKHKGFLEGFFGLREKCVEEK</sequence>
<dbReference type="InterPro" id="IPR017884">
    <property type="entry name" value="SANT_dom"/>
</dbReference>
<comment type="caution">
    <text evidence="10">The sequence shown here is derived from an EMBL/GenBank/DDBJ whole genome shotgun (WGS) entry which is preliminary data.</text>
</comment>
<evidence type="ECO:0000256" key="3">
    <source>
        <dbReference type="ARBA" id="ARBA00023163"/>
    </source>
</evidence>
<evidence type="ECO:0000256" key="2">
    <source>
        <dbReference type="ARBA" id="ARBA00023125"/>
    </source>
</evidence>